<comment type="caution">
    <text evidence="2">The sequence shown here is derived from an EMBL/GenBank/DDBJ whole genome shotgun (WGS) entry which is preliminary data.</text>
</comment>
<dbReference type="InterPro" id="IPR009956">
    <property type="entry name" value="Post-segregation_anti-tox_CcdA"/>
</dbReference>
<organism evidence="2 3">
    <name type="scientific">Enterobacter soli</name>
    <dbReference type="NCBI Taxonomy" id="885040"/>
    <lineage>
        <taxon>Bacteria</taxon>
        <taxon>Pseudomonadati</taxon>
        <taxon>Pseudomonadota</taxon>
        <taxon>Gammaproteobacteria</taxon>
        <taxon>Enterobacterales</taxon>
        <taxon>Enterobacteriaceae</taxon>
        <taxon>Enterobacter</taxon>
    </lineage>
</organism>
<reference evidence="2 3" key="1">
    <citation type="submission" date="2023-08" db="EMBL/GenBank/DDBJ databases">
        <authorList>
            <person name="Dale J."/>
        </authorList>
    </citation>
    <scope>NUCLEOTIDE SEQUENCE [LARGE SCALE GENOMIC DNA]</scope>
    <source>
        <strain evidence="2 3">2023EL-00788</strain>
    </source>
</reference>
<gene>
    <name evidence="2" type="ORF">RBJ67_22505</name>
</gene>
<dbReference type="AlphaFoldDB" id="A0AAW8HEP5"/>
<evidence type="ECO:0000313" key="3">
    <source>
        <dbReference type="Proteomes" id="UP001225042"/>
    </source>
</evidence>
<name>A0AAW8HEP5_9ENTR</name>
<dbReference type="Proteomes" id="UP001225042">
    <property type="component" value="Unassembled WGS sequence"/>
</dbReference>
<keyword evidence="1" id="KW-1277">Toxin-antitoxin system</keyword>
<keyword evidence="3" id="KW-1185">Reference proteome</keyword>
<evidence type="ECO:0000313" key="2">
    <source>
        <dbReference type="EMBL" id="MDQ2258903.1"/>
    </source>
</evidence>
<dbReference type="RefSeq" id="WP_088545064.1">
    <property type="nucleotide sequence ID" value="NZ_CP143719.1"/>
</dbReference>
<evidence type="ECO:0000256" key="1">
    <source>
        <dbReference type="ARBA" id="ARBA00022649"/>
    </source>
</evidence>
<dbReference type="EMBL" id="JAVDKS010000012">
    <property type="protein sequence ID" value="MDQ2258903.1"/>
    <property type="molecule type" value="Genomic_DNA"/>
</dbReference>
<proteinExistence type="predicted"/>
<protein>
    <submittedName>
        <fullName evidence="2">Type II toxin-antitoxin system CcdA family antitoxin</fullName>
    </submittedName>
</protein>
<accession>A0AAW8HEP5</accession>
<dbReference type="Pfam" id="PF07362">
    <property type="entry name" value="CcdA"/>
    <property type="match status" value="1"/>
</dbReference>
<sequence length="82" mass="9348">MNTTPRPRKKSTNISLDVSLVEEAKTLNINLSSTLNSALEDVVRLKRQAMWREENKTAIEASNRFVEEHLIPRSSDGLRVIK</sequence>